<accession>A0ABW3KY53</accession>
<protein>
    <recommendedName>
        <fullName evidence="6">Peptide deformylase</fullName>
        <shortName evidence="6">PDF</shortName>
        <ecNumber evidence="6">3.5.1.88</ecNumber>
    </recommendedName>
    <alternativeName>
        <fullName evidence="6">Polypeptide deformylase</fullName>
    </alternativeName>
</protein>
<keyword evidence="2 6" id="KW-0479">Metal-binding</keyword>
<keyword evidence="8" id="KW-1185">Reference proteome</keyword>
<organism evidence="7 8">
    <name type="scientific">Thalassobacillus hwangdonensis</name>
    <dbReference type="NCBI Taxonomy" id="546108"/>
    <lineage>
        <taxon>Bacteria</taxon>
        <taxon>Bacillati</taxon>
        <taxon>Bacillota</taxon>
        <taxon>Bacilli</taxon>
        <taxon>Bacillales</taxon>
        <taxon>Bacillaceae</taxon>
        <taxon>Thalassobacillus</taxon>
    </lineage>
</organism>
<evidence type="ECO:0000256" key="6">
    <source>
        <dbReference type="HAMAP-Rule" id="MF_00163"/>
    </source>
</evidence>
<feature type="binding site" evidence="6">
    <location>
        <position position="110"/>
    </location>
    <ligand>
        <name>Fe cation</name>
        <dbReference type="ChEBI" id="CHEBI:24875"/>
    </ligand>
</feature>
<comment type="similarity">
    <text evidence="1 6">Belongs to the polypeptide deformylase family.</text>
</comment>
<evidence type="ECO:0000313" key="7">
    <source>
        <dbReference type="EMBL" id="MFD1018006.1"/>
    </source>
</evidence>
<dbReference type="EC" id="3.5.1.88" evidence="6"/>
<evidence type="ECO:0000256" key="3">
    <source>
        <dbReference type="ARBA" id="ARBA00022801"/>
    </source>
</evidence>
<dbReference type="EMBL" id="JBHTKL010000001">
    <property type="protein sequence ID" value="MFD1018006.1"/>
    <property type="molecule type" value="Genomic_DNA"/>
</dbReference>
<dbReference type="PANTHER" id="PTHR10458:SF8">
    <property type="entry name" value="PEPTIDE DEFORMYLASE 2"/>
    <property type="match status" value="1"/>
</dbReference>
<dbReference type="Proteomes" id="UP001596990">
    <property type="component" value="Unassembled WGS sequence"/>
</dbReference>
<keyword evidence="5 6" id="KW-0408">Iron</keyword>
<dbReference type="CDD" id="cd00487">
    <property type="entry name" value="Pep_deformylase"/>
    <property type="match status" value="1"/>
</dbReference>
<name>A0ABW3KY53_9BACI</name>
<dbReference type="GO" id="GO:0042586">
    <property type="term" value="F:peptide deformylase activity"/>
    <property type="evidence" value="ECO:0007669"/>
    <property type="project" value="UniProtKB-EC"/>
</dbReference>
<comment type="function">
    <text evidence="6">Removes the formyl group from the N-terminal Met of newly synthesized proteins. Requires at least a dipeptide for an efficient rate of reaction. N-terminal L-methionine is a prerequisite for activity but the enzyme has broad specificity at other positions.</text>
</comment>
<keyword evidence="4 6" id="KW-0648">Protein biosynthesis</keyword>
<evidence type="ECO:0000313" key="8">
    <source>
        <dbReference type="Proteomes" id="UP001596990"/>
    </source>
</evidence>
<comment type="caution">
    <text evidence="7">The sequence shown here is derived from an EMBL/GenBank/DDBJ whole genome shotgun (WGS) entry which is preliminary data.</text>
</comment>
<dbReference type="InterPro" id="IPR023635">
    <property type="entry name" value="Peptide_deformylase"/>
</dbReference>
<comment type="cofactor">
    <cofactor evidence="6">
        <name>Fe(2+)</name>
        <dbReference type="ChEBI" id="CHEBI:29033"/>
    </cofactor>
    <text evidence="6">Binds 1 Fe(2+) ion.</text>
</comment>
<proteinExistence type="inferred from homology"/>
<keyword evidence="3 6" id="KW-0378">Hydrolase</keyword>
<dbReference type="PRINTS" id="PR01576">
    <property type="entry name" value="PDEFORMYLASE"/>
</dbReference>
<reference evidence="8" key="1">
    <citation type="journal article" date="2019" name="Int. J. Syst. Evol. Microbiol.">
        <title>The Global Catalogue of Microorganisms (GCM) 10K type strain sequencing project: providing services to taxonomists for standard genome sequencing and annotation.</title>
        <authorList>
            <consortium name="The Broad Institute Genomics Platform"/>
            <consortium name="The Broad Institute Genome Sequencing Center for Infectious Disease"/>
            <person name="Wu L."/>
            <person name="Ma J."/>
        </authorList>
    </citation>
    <scope>NUCLEOTIDE SEQUENCE [LARGE SCALE GENOMIC DNA]</scope>
    <source>
        <strain evidence="8">CCUG 56607</strain>
    </source>
</reference>
<evidence type="ECO:0000256" key="5">
    <source>
        <dbReference type="ARBA" id="ARBA00023004"/>
    </source>
</evidence>
<dbReference type="RefSeq" id="WP_386056190.1">
    <property type="nucleotide sequence ID" value="NZ_JBHTKL010000001.1"/>
</dbReference>
<feature type="binding site" evidence="6">
    <location>
        <position position="153"/>
    </location>
    <ligand>
        <name>Fe cation</name>
        <dbReference type="ChEBI" id="CHEBI:24875"/>
    </ligand>
</feature>
<gene>
    <name evidence="6 7" type="primary">def</name>
    <name evidence="7" type="ORF">ACFQ2J_02240</name>
</gene>
<evidence type="ECO:0000256" key="2">
    <source>
        <dbReference type="ARBA" id="ARBA00022723"/>
    </source>
</evidence>
<evidence type="ECO:0000256" key="4">
    <source>
        <dbReference type="ARBA" id="ARBA00022917"/>
    </source>
</evidence>
<feature type="active site" evidence="6">
    <location>
        <position position="154"/>
    </location>
</feature>
<dbReference type="Pfam" id="PF01327">
    <property type="entry name" value="Pep_deformylase"/>
    <property type="match status" value="1"/>
</dbReference>
<dbReference type="PANTHER" id="PTHR10458">
    <property type="entry name" value="PEPTIDE DEFORMYLASE"/>
    <property type="match status" value="1"/>
</dbReference>
<dbReference type="NCBIfam" id="TIGR00079">
    <property type="entry name" value="pept_deformyl"/>
    <property type="match status" value="1"/>
</dbReference>
<sequence>MITMDDIVREGHPVLREVAKEVELPPSDEDKKTLNEMLQYLKNSQDDEICSRYELRPGVGLAAPQIGLTKRMLAVHFTDFDDKLYSYGLFNPKIVSHSVEQSYLTSGEGCLSVDREVPGYVPRYARITIKATDLEGKLIKLRLRGFAAIVFQHEIDHLNGVMFYDHIDPDNPFKEPENAKPVDR</sequence>
<evidence type="ECO:0000256" key="1">
    <source>
        <dbReference type="ARBA" id="ARBA00010759"/>
    </source>
</evidence>
<dbReference type="InterPro" id="IPR036821">
    <property type="entry name" value="Peptide_deformylase_sf"/>
</dbReference>
<dbReference type="SUPFAM" id="SSF56420">
    <property type="entry name" value="Peptide deformylase"/>
    <property type="match status" value="1"/>
</dbReference>
<dbReference type="HAMAP" id="MF_00163">
    <property type="entry name" value="Pep_deformylase"/>
    <property type="match status" value="1"/>
</dbReference>
<dbReference type="Gene3D" id="3.90.45.10">
    <property type="entry name" value="Peptide deformylase"/>
    <property type="match status" value="1"/>
</dbReference>
<feature type="binding site" evidence="6">
    <location>
        <position position="157"/>
    </location>
    <ligand>
        <name>Fe cation</name>
        <dbReference type="ChEBI" id="CHEBI:24875"/>
    </ligand>
</feature>
<dbReference type="PIRSF" id="PIRSF004749">
    <property type="entry name" value="Pep_def"/>
    <property type="match status" value="1"/>
</dbReference>
<comment type="catalytic activity">
    <reaction evidence="6">
        <text>N-terminal N-formyl-L-methionyl-[peptide] + H2O = N-terminal L-methionyl-[peptide] + formate</text>
        <dbReference type="Rhea" id="RHEA:24420"/>
        <dbReference type="Rhea" id="RHEA-COMP:10639"/>
        <dbReference type="Rhea" id="RHEA-COMP:10640"/>
        <dbReference type="ChEBI" id="CHEBI:15377"/>
        <dbReference type="ChEBI" id="CHEBI:15740"/>
        <dbReference type="ChEBI" id="CHEBI:49298"/>
        <dbReference type="ChEBI" id="CHEBI:64731"/>
        <dbReference type="EC" id="3.5.1.88"/>
    </reaction>
</comment>